<keyword evidence="5" id="KW-1185">Reference proteome</keyword>
<gene>
    <name evidence="2" type="ORF">CDL15_Pgr007561</name>
    <name evidence="3" type="ORF">CRG98_038624</name>
</gene>
<keyword evidence="1" id="KW-0732">Signal</keyword>
<comment type="caution">
    <text evidence="2">The sequence shown here is derived from an EMBL/GenBank/DDBJ whole genome shotgun (WGS) entry which is preliminary data.</text>
</comment>
<dbReference type="EMBL" id="MTKT01002214">
    <property type="protein sequence ID" value="OWM81523.1"/>
    <property type="molecule type" value="Genomic_DNA"/>
</dbReference>
<reference evidence="2" key="2">
    <citation type="submission" date="2017-06" db="EMBL/GenBank/DDBJ databases">
        <title>The pomegranate genome and the genomics of punicalagin biosynthesis.</title>
        <authorList>
            <person name="Xu C."/>
        </authorList>
    </citation>
    <scope>NUCLEOTIDE SEQUENCE [LARGE SCALE GENOMIC DNA]</scope>
    <source>
        <tissue evidence="2">Fresh leaf</tissue>
    </source>
</reference>
<sequence>MCPTRLLFIIFLFLTGGTVHRLPLRDSTIFSVSNFPGRPRDHEIYHNGPVQLIPDLLLAGLQKHLFRLRRLYIRDSLEQGERRDGETLDYGGRAILPSIRGRSGETLSHDVLADGEAGLADDAE</sequence>
<protein>
    <submittedName>
        <fullName evidence="2">Uncharacterized protein</fullName>
    </submittedName>
</protein>
<reference evidence="3 5" key="3">
    <citation type="submission" date="2017-11" db="EMBL/GenBank/DDBJ databases">
        <title>De-novo sequencing of pomegranate (Punica granatum L.) genome.</title>
        <authorList>
            <person name="Akparov Z."/>
            <person name="Amiraslanov A."/>
            <person name="Hajiyeva S."/>
            <person name="Abbasov M."/>
            <person name="Kaur K."/>
            <person name="Hamwieh A."/>
            <person name="Solovyev V."/>
            <person name="Salamov A."/>
            <person name="Braich B."/>
            <person name="Kosarev P."/>
            <person name="Mahmoud A."/>
            <person name="Hajiyev E."/>
            <person name="Babayeva S."/>
            <person name="Izzatullayeva V."/>
            <person name="Mammadov A."/>
            <person name="Mammadov A."/>
            <person name="Sharifova S."/>
            <person name="Ojaghi J."/>
            <person name="Eynullazada K."/>
            <person name="Bayramov B."/>
            <person name="Abdulazimova A."/>
            <person name="Shahmuradov I."/>
        </authorList>
    </citation>
    <scope>NUCLEOTIDE SEQUENCE [LARGE SCALE GENOMIC DNA]</scope>
    <source>
        <strain evidence="3">AG2017</strain>
        <strain evidence="5">cv. AG2017</strain>
        <tissue evidence="3">Leaf</tissue>
    </source>
</reference>
<evidence type="ECO:0000256" key="1">
    <source>
        <dbReference type="SAM" id="SignalP"/>
    </source>
</evidence>
<evidence type="ECO:0000313" key="5">
    <source>
        <dbReference type="Proteomes" id="UP000233551"/>
    </source>
</evidence>
<feature type="signal peptide" evidence="1">
    <location>
        <begin position="1"/>
        <end position="21"/>
    </location>
</feature>
<dbReference type="Proteomes" id="UP000233551">
    <property type="component" value="Unassembled WGS sequence"/>
</dbReference>
<organism evidence="2 4">
    <name type="scientific">Punica granatum</name>
    <name type="common">Pomegranate</name>
    <dbReference type="NCBI Taxonomy" id="22663"/>
    <lineage>
        <taxon>Eukaryota</taxon>
        <taxon>Viridiplantae</taxon>
        <taxon>Streptophyta</taxon>
        <taxon>Embryophyta</taxon>
        <taxon>Tracheophyta</taxon>
        <taxon>Spermatophyta</taxon>
        <taxon>Magnoliopsida</taxon>
        <taxon>eudicotyledons</taxon>
        <taxon>Gunneridae</taxon>
        <taxon>Pentapetalae</taxon>
        <taxon>rosids</taxon>
        <taxon>malvids</taxon>
        <taxon>Myrtales</taxon>
        <taxon>Lythraceae</taxon>
        <taxon>Punica</taxon>
    </lineage>
</organism>
<dbReference type="Proteomes" id="UP000197138">
    <property type="component" value="Unassembled WGS sequence"/>
</dbReference>
<accession>A0A218X9A5</accession>
<dbReference type="EMBL" id="PGOL01003458">
    <property type="protein sequence ID" value="PKI41096.1"/>
    <property type="molecule type" value="Genomic_DNA"/>
</dbReference>
<evidence type="ECO:0000313" key="3">
    <source>
        <dbReference type="EMBL" id="PKI41096.1"/>
    </source>
</evidence>
<feature type="chain" id="PRO_5014071884" evidence="1">
    <location>
        <begin position="22"/>
        <end position="124"/>
    </location>
</feature>
<proteinExistence type="predicted"/>
<dbReference type="AlphaFoldDB" id="A0A218X9A5"/>
<evidence type="ECO:0000313" key="2">
    <source>
        <dbReference type="EMBL" id="OWM81523.1"/>
    </source>
</evidence>
<evidence type="ECO:0000313" key="4">
    <source>
        <dbReference type="Proteomes" id="UP000197138"/>
    </source>
</evidence>
<reference evidence="4" key="1">
    <citation type="journal article" date="2017" name="Plant J.">
        <title>The pomegranate (Punica granatum L.) genome and the genomics of punicalagin biosynthesis.</title>
        <authorList>
            <person name="Qin G."/>
            <person name="Xu C."/>
            <person name="Ming R."/>
            <person name="Tang H."/>
            <person name="Guyot R."/>
            <person name="Kramer E.M."/>
            <person name="Hu Y."/>
            <person name="Yi X."/>
            <person name="Qi Y."/>
            <person name="Xu X."/>
            <person name="Gao Z."/>
            <person name="Pan H."/>
            <person name="Jian J."/>
            <person name="Tian Y."/>
            <person name="Yue Z."/>
            <person name="Xu Y."/>
        </authorList>
    </citation>
    <scope>NUCLEOTIDE SEQUENCE [LARGE SCALE GENOMIC DNA]</scope>
    <source>
        <strain evidence="4">cv. Dabenzi</strain>
    </source>
</reference>
<name>A0A218X9A5_PUNGR</name>